<protein>
    <submittedName>
        <fullName evidence="2">Glycosyl hydrolase</fullName>
    </submittedName>
</protein>
<keyword evidence="3" id="KW-1185">Reference proteome</keyword>
<dbReference type="EMBL" id="JBHULN010000001">
    <property type="protein sequence ID" value="MFD2569043.1"/>
    <property type="molecule type" value="Genomic_DNA"/>
</dbReference>
<dbReference type="Gene3D" id="2.60.120.260">
    <property type="entry name" value="Galactose-binding domain-like"/>
    <property type="match status" value="1"/>
</dbReference>
<dbReference type="PANTHER" id="PTHR36848">
    <property type="entry name" value="DNA-BINDING PROTEIN (PUTATIVE SECRETED PROTEIN)-RELATED"/>
    <property type="match status" value="1"/>
</dbReference>
<organism evidence="2 3">
    <name type="scientific">Spirosoma soli</name>
    <dbReference type="NCBI Taxonomy" id="1770529"/>
    <lineage>
        <taxon>Bacteria</taxon>
        <taxon>Pseudomonadati</taxon>
        <taxon>Bacteroidota</taxon>
        <taxon>Cytophagia</taxon>
        <taxon>Cytophagales</taxon>
        <taxon>Cytophagaceae</taxon>
        <taxon>Spirosoma</taxon>
    </lineage>
</organism>
<keyword evidence="1" id="KW-0732">Signal</keyword>
<dbReference type="NCBIfam" id="NF045579">
    <property type="entry name" value="rhamnoside_JR"/>
    <property type="match status" value="1"/>
</dbReference>
<dbReference type="InterPro" id="IPR008979">
    <property type="entry name" value="Galactose-bd-like_sf"/>
</dbReference>
<feature type="signal peptide" evidence="1">
    <location>
        <begin position="1"/>
        <end position="19"/>
    </location>
</feature>
<accession>A0ABW5LW57</accession>
<proteinExistence type="predicted"/>
<dbReference type="GO" id="GO:0016787">
    <property type="term" value="F:hydrolase activity"/>
    <property type="evidence" value="ECO:0007669"/>
    <property type="project" value="UniProtKB-KW"/>
</dbReference>
<dbReference type="InterPro" id="IPR053161">
    <property type="entry name" value="Ulvan_degrading_GH"/>
</dbReference>
<evidence type="ECO:0000313" key="3">
    <source>
        <dbReference type="Proteomes" id="UP001597469"/>
    </source>
</evidence>
<feature type="chain" id="PRO_5045498108" evidence="1">
    <location>
        <begin position="20"/>
        <end position="961"/>
    </location>
</feature>
<evidence type="ECO:0000313" key="2">
    <source>
        <dbReference type="EMBL" id="MFD2569043.1"/>
    </source>
</evidence>
<gene>
    <name evidence="2" type="ORF">ACFSUS_00265</name>
</gene>
<evidence type="ECO:0000256" key="1">
    <source>
        <dbReference type="SAM" id="SignalP"/>
    </source>
</evidence>
<dbReference type="RefSeq" id="WP_381517427.1">
    <property type="nucleotide sequence ID" value="NZ_JBHULN010000001.1"/>
</dbReference>
<reference evidence="3" key="1">
    <citation type="journal article" date="2019" name="Int. J. Syst. Evol. Microbiol.">
        <title>The Global Catalogue of Microorganisms (GCM) 10K type strain sequencing project: providing services to taxonomists for standard genome sequencing and annotation.</title>
        <authorList>
            <consortium name="The Broad Institute Genomics Platform"/>
            <consortium name="The Broad Institute Genome Sequencing Center for Infectious Disease"/>
            <person name="Wu L."/>
            <person name="Ma J."/>
        </authorList>
    </citation>
    <scope>NUCLEOTIDE SEQUENCE [LARGE SCALE GENOMIC DNA]</scope>
    <source>
        <strain evidence="3">KCTC 42805</strain>
    </source>
</reference>
<keyword evidence="2" id="KW-0378">Hydrolase</keyword>
<sequence>MKKQITNALLLAMLATGQAAYCQPKWPTITQQTKPWTRWWWMGSAVNDKDLTSLLEQYQKAGLGGVEITPIYGVKGEEKQFIPFLSPTWMDRLTHTLTEANRLGMGVDLAQASGWPFGGPWVTAADACKYVAYQTYTVKGGEQLADAVTYVQKPIVRTVGEKIDIKQLVEPITKNSDLQLHAFDQVRFEKPLPLQSLMAYPEQGEAIDLTSKVDASGKLNWTAPQGGNWTLYAVFQGWHGKMVERAGPGGEGDVIDHFSKTATQHYLQRFDEAFKGRDLKSLRAFFNDSYEVDDAQGEGNWTPALFAEFQKRRGYDLRQHLPALFGKALPGKDKEDMNKRVLSDYRETISELVLENYTKTWSDWAKGKGKIIRNQAHGSPANILDLYAITDIPEIEGTELLRIKFASSAANVTGKKLTSSESATWDNEHFLSKLSDIKKDMDRFLLGGVNHTFYHGTNYSPQSAAWPGWLFYAAVHFNPNNTFWTDFGKLNQYVARCQSFLQAGKPNNDVLVYLPIYDAYTRPGKVLLQHFDGIDHGFKGLPVEKHAETLLEKGYGFDFISDKQLMNVTASGKELQTGGNTYQTILVPEAQYMPLATFNQLYKLAQNGARVVFVNSLPEDVSGLSDLDNKRSAFRKLVGQLRFADTGKGNVQKASVGRGAMLVGKDIDQLLAAAEVKREALVDNGLQYIRRRHDKGHYYFIANWSDKAVDGWVPLQTSAKSVALYNPMTEKLGMAQHKIANGANEVYLQLAPGESCVLETSELVVNGPAYAYVKPAGQPQEIKGNWNIRFVSGGPELPKPIQTDKLGSWTKEEGDAVKKFSGTADYTITFPKPTGTSDSWLLDLGQVAESARVLLNGKPLGTLIGPTYQLVIPNNQLKESNTLTVSVSNSMANRIIDLDKNHVNWKKFYNINMSARLKEDRDENGNFTAERWSPKESGLLGPVTLTPVGSLAGNGVSVKGE</sequence>
<dbReference type="SUPFAM" id="SSF49785">
    <property type="entry name" value="Galactose-binding domain-like"/>
    <property type="match status" value="1"/>
</dbReference>
<dbReference type="PANTHER" id="PTHR36848:SF2">
    <property type="entry name" value="SECRETED PROTEIN"/>
    <property type="match status" value="1"/>
</dbReference>
<name>A0ABW5LW57_9BACT</name>
<dbReference type="Pfam" id="PF17132">
    <property type="entry name" value="Glyco_hydro_106"/>
    <property type="match status" value="2"/>
</dbReference>
<comment type="caution">
    <text evidence="2">The sequence shown here is derived from an EMBL/GenBank/DDBJ whole genome shotgun (WGS) entry which is preliminary data.</text>
</comment>
<dbReference type="Proteomes" id="UP001597469">
    <property type="component" value="Unassembled WGS sequence"/>
</dbReference>